<sequence>MDRRKSIKALLITGASAGVLVEACKNADKKITDASSVSANPFLGPDRMPEEIKHYEKVAAEKFFDDHEMKTIRVLSDIIIPKDEVSGSATEAKVPEFIAFIVNDMPEHQLPLRGGLRWLDMQCLNKYNHAFVDCTPQQQIEMVDAIAYPNKAKPEMSQGVAFFNKMRDLVVTGFYTSEMGVKDIGYMGNVPNQWNGVPDEVLKQYGLAYSEKELKECAHYDKA</sequence>
<dbReference type="EMBL" id="QKZV01000002">
    <property type="protein sequence ID" value="PZX64824.1"/>
    <property type="molecule type" value="Genomic_DNA"/>
</dbReference>
<name>A0A2W7RWY3_9BACT</name>
<dbReference type="AlphaFoldDB" id="A0A2W7RWY3"/>
<protein>
    <submittedName>
        <fullName evidence="1">Gluconate 2-dehydrogenase subunit 3-like protein</fullName>
    </submittedName>
</protein>
<gene>
    <name evidence="1" type="ORF">LX80_01026</name>
</gene>
<reference evidence="1 2" key="1">
    <citation type="submission" date="2018-06" db="EMBL/GenBank/DDBJ databases">
        <title>Genomic Encyclopedia of Archaeal and Bacterial Type Strains, Phase II (KMG-II): from individual species to whole genera.</title>
        <authorList>
            <person name="Goeker M."/>
        </authorList>
    </citation>
    <scope>NUCLEOTIDE SEQUENCE [LARGE SCALE GENOMIC DNA]</scope>
    <source>
        <strain evidence="1 2">DSM 23241</strain>
    </source>
</reference>
<keyword evidence="2" id="KW-1185">Reference proteome</keyword>
<dbReference type="Proteomes" id="UP000249720">
    <property type="component" value="Unassembled WGS sequence"/>
</dbReference>
<dbReference type="InterPro" id="IPR027056">
    <property type="entry name" value="Gluconate_2DH_su3"/>
</dbReference>
<evidence type="ECO:0000313" key="2">
    <source>
        <dbReference type="Proteomes" id="UP000249720"/>
    </source>
</evidence>
<dbReference type="RefSeq" id="WP_111293959.1">
    <property type="nucleotide sequence ID" value="NZ_QKZV01000002.1"/>
</dbReference>
<comment type="caution">
    <text evidence="1">The sequence shown here is derived from an EMBL/GenBank/DDBJ whole genome shotgun (WGS) entry which is preliminary data.</text>
</comment>
<accession>A0A2W7RWY3</accession>
<dbReference type="Pfam" id="PF13618">
    <property type="entry name" value="Gluconate_2-dh3"/>
    <property type="match status" value="1"/>
</dbReference>
<organism evidence="1 2">
    <name type="scientific">Hydrotalea sandarakina</name>
    <dbReference type="NCBI Taxonomy" id="1004304"/>
    <lineage>
        <taxon>Bacteria</taxon>
        <taxon>Pseudomonadati</taxon>
        <taxon>Bacteroidota</taxon>
        <taxon>Chitinophagia</taxon>
        <taxon>Chitinophagales</taxon>
        <taxon>Chitinophagaceae</taxon>
        <taxon>Hydrotalea</taxon>
    </lineage>
</organism>
<dbReference type="OrthoDB" id="129242at2"/>
<proteinExistence type="predicted"/>
<evidence type="ECO:0000313" key="1">
    <source>
        <dbReference type="EMBL" id="PZX64824.1"/>
    </source>
</evidence>